<evidence type="ECO:0000256" key="2">
    <source>
        <dbReference type="ARBA" id="ARBA00022692"/>
    </source>
</evidence>
<feature type="transmembrane region" description="Helical" evidence="6">
    <location>
        <begin position="439"/>
        <end position="464"/>
    </location>
</feature>
<proteinExistence type="predicted"/>
<gene>
    <name evidence="7" type="ORF">FA14DRAFT_18387</name>
</gene>
<feature type="region of interest" description="Disordered" evidence="5">
    <location>
        <begin position="1"/>
        <end position="31"/>
    </location>
</feature>
<dbReference type="OrthoDB" id="196103at2759"/>
<dbReference type="Proteomes" id="UP000245771">
    <property type="component" value="Unassembled WGS sequence"/>
</dbReference>
<dbReference type="GO" id="GO:0016020">
    <property type="term" value="C:membrane"/>
    <property type="evidence" value="ECO:0007669"/>
    <property type="project" value="UniProtKB-SubCell"/>
</dbReference>
<feature type="transmembrane region" description="Helical" evidence="6">
    <location>
        <begin position="300"/>
        <end position="317"/>
    </location>
</feature>
<protein>
    <submittedName>
        <fullName evidence="7">MFS general substrate transporter</fullName>
    </submittedName>
</protein>
<evidence type="ECO:0000313" key="8">
    <source>
        <dbReference type="Proteomes" id="UP000245771"/>
    </source>
</evidence>
<name>A0A316VMV8_9BASI</name>
<evidence type="ECO:0000256" key="6">
    <source>
        <dbReference type="SAM" id="Phobius"/>
    </source>
</evidence>
<organism evidence="7 8">
    <name type="scientific">Meira miltonrushii</name>
    <dbReference type="NCBI Taxonomy" id="1280837"/>
    <lineage>
        <taxon>Eukaryota</taxon>
        <taxon>Fungi</taxon>
        <taxon>Dikarya</taxon>
        <taxon>Basidiomycota</taxon>
        <taxon>Ustilaginomycotina</taxon>
        <taxon>Exobasidiomycetes</taxon>
        <taxon>Exobasidiales</taxon>
        <taxon>Brachybasidiaceae</taxon>
        <taxon>Meira</taxon>
    </lineage>
</organism>
<feature type="transmembrane region" description="Helical" evidence="6">
    <location>
        <begin position="138"/>
        <end position="161"/>
    </location>
</feature>
<feature type="transmembrane region" description="Helical" evidence="6">
    <location>
        <begin position="381"/>
        <end position="400"/>
    </location>
</feature>
<feature type="transmembrane region" description="Helical" evidence="6">
    <location>
        <begin position="329"/>
        <end position="348"/>
    </location>
</feature>
<dbReference type="GeneID" id="37023129"/>
<accession>A0A316VMV8</accession>
<dbReference type="EMBL" id="KZ819602">
    <property type="protein sequence ID" value="PWN37733.1"/>
    <property type="molecule type" value="Genomic_DNA"/>
</dbReference>
<keyword evidence="2 6" id="KW-0812">Transmembrane</keyword>
<feature type="transmembrane region" description="Helical" evidence="6">
    <location>
        <begin position="87"/>
        <end position="103"/>
    </location>
</feature>
<evidence type="ECO:0000256" key="4">
    <source>
        <dbReference type="ARBA" id="ARBA00023136"/>
    </source>
</evidence>
<dbReference type="InterPro" id="IPR051617">
    <property type="entry name" value="UNC-93-like_regulator"/>
</dbReference>
<evidence type="ECO:0000256" key="3">
    <source>
        <dbReference type="ARBA" id="ARBA00022989"/>
    </source>
</evidence>
<evidence type="ECO:0000256" key="1">
    <source>
        <dbReference type="ARBA" id="ARBA00004141"/>
    </source>
</evidence>
<dbReference type="InterPro" id="IPR010291">
    <property type="entry name" value="Ion_channel_UNC-93"/>
</dbReference>
<dbReference type="AlphaFoldDB" id="A0A316VMV8"/>
<keyword evidence="8" id="KW-1185">Reference proteome</keyword>
<evidence type="ECO:0000313" key="7">
    <source>
        <dbReference type="EMBL" id="PWN37733.1"/>
    </source>
</evidence>
<feature type="transmembrane region" description="Helical" evidence="6">
    <location>
        <begin position="50"/>
        <end position="67"/>
    </location>
</feature>
<reference evidence="7 8" key="1">
    <citation type="journal article" date="2018" name="Mol. Biol. Evol.">
        <title>Broad Genomic Sampling Reveals a Smut Pathogenic Ancestry of the Fungal Clade Ustilaginomycotina.</title>
        <authorList>
            <person name="Kijpornyongpan T."/>
            <person name="Mondo S.J."/>
            <person name="Barry K."/>
            <person name="Sandor L."/>
            <person name="Lee J."/>
            <person name="Lipzen A."/>
            <person name="Pangilinan J."/>
            <person name="LaButti K."/>
            <person name="Hainaut M."/>
            <person name="Henrissat B."/>
            <person name="Grigoriev I.V."/>
            <person name="Spatafora J.W."/>
            <person name="Aime M.C."/>
        </authorList>
    </citation>
    <scope>NUCLEOTIDE SEQUENCE [LARGE SCALE GENOMIC DNA]</scope>
    <source>
        <strain evidence="7 8">MCA 3882</strain>
    </source>
</reference>
<feature type="transmembrane region" description="Helical" evidence="6">
    <location>
        <begin position="173"/>
        <end position="194"/>
    </location>
</feature>
<dbReference type="Pfam" id="PF05978">
    <property type="entry name" value="UNC-93"/>
    <property type="match status" value="1"/>
</dbReference>
<feature type="transmembrane region" description="Helical" evidence="6">
    <location>
        <begin position="262"/>
        <end position="280"/>
    </location>
</feature>
<comment type="subcellular location">
    <subcellularLocation>
        <location evidence="1">Membrane</location>
        <topology evidence="1">Multi-pass membrane protein</topology>
    </subcellularLocation>
</comment>
<sequence length="516" mass="56180">MSSTEKFNGENDASSDGKEGPISEHSQQQQQPTTAFGKLKGFYGNPMSQIALIGFCCFLCPGMFNALSGIGGGGQLNPRVSSKSNTALNAVFAGASSFIGTFHNKLGTRLTLFLGACGYPLYIASFLCYNHTQNEGFVIAAGAILGFCASLFWSAQGAVMLSYPLEQDKSKAFALVWVIFNLGAVIGSAIELGLTYNSTASTLSDGVYVAFLILTLLGACCASLLKAPSSMIRSDGTRVYVPPHTTWKKEFVGLYRLVRTDYWVIFLFPLFFSSNFFYTWQQQDYNAPLFTLRARSLNSMLYWMAQMVAAYLFSFVLDSKTLSRPKRIWIGWGVVFTVMWAVWGGSYAKQIQYTRADVVASLGSVPDPIDILPSRRYAGPALLYAFSGFFDAVWQSFAYALMGAFSNDMSKLAFLAGFYKSIQSAGGATGFAMDSASVPYMTIMAVTWALCAAGLVIALPVLMFRVTESTNPLTEITAPGREEEVKKAAEEAIERTGVVPAQLRQMEKEEGISLGV</sequence>
<feature type="transmembrane region" description="Helical" evidence="6">
    <location>
        <begin position="206"/>
        <end position="225"/>
    </location>
</feature>
<feature type="transmembrane region" description="Helical" evidence="6">
    <location>
        <begin position="110"/>
        <end position="132"/>
    </location>
</feature>
<feature type="compositionally biased region" description="Polar residues" evidence="5">
    <location>
        <begin position="1"/>
        <end position="14"/>
    </location>
</feature>
<dbReference type="RefSeq" id="XP_025358035.1">
    <property type="nucleotide sequence ID" value="XM_025501348.1"/>
</dbReference>
<keyword evidence="4 6" id="KW-0472">Membrane</keyword>
<evidence type="ECO:0000256" key="5">
    <source>
        <dbReference type="SAM" id="MobiDB-lite"/>
    </source>
</evidence>
<dbReference type="Gene3D" id="1.20.1250.20">
    <property type="entry name" value="MFS general substrate transporter like domains"/>
    <property type="match status" value="1"/>
</dbReference>
<dbReference type="PANTHER" id="PTHR23294">
    <property type="entry name" value="ET TRANSLATION PRODUCT-RELATED"/>
    <property type="match status" value="1"/>
</dbReference>
<dbReference type="PANTHER" id="PTHR23294:SF59">
    <property type="entry name" value="UNC93-LIKE PROTEIN C922.05C"/>
    <property type="match status" value="1"/>
</dbReference>
<dbReference type="SUPFAM" id="SSF103473">
    <property type="entry name" value="MFS general substrate transporter"/>
    <property type="match status" value="1"/>
</dbReference>
<keyword evidence="3 6" id="KW-1133">Transmembrane helix</keyword>
<dbReference type="InParanoid" id="A0A316VMV8"/>
<dbReference type="InterPro" id="IPR036259">
    <property type="entry name" value="MFS_trans_sf"/>
</dbReference>